<proteinExistence type="predicted"/>
<dbReference type="AlphaFoldDB" id="A0A815UHX6"/>
<gene>
    <name evidence="2" type="ORF">IZO911_LOCUS45896</name>
</gene>
<evidence type="ECO:0000259" key="1">
    <source>
        <dbReference type="Pfam" id="PF14649"/>
    </source>
</evidence>
<dbReference type="Pfam" id="PF14649">
    <property type="entry name" value="Spatacsin_C"/>
    <property type="match status" value="1"/>
</dbReference>
<feature type="non-terminal residue" evidence="2">
    <location>
        <position position="1"/>
    </location>
</feature>
<reference evidence="2" key="1">
    <citation type="submission" date="2021-02" db="EMBL/GenBank/DDBJ databases">
        <authorList>
            <person name="Nowell W R."/>
        </authorList>
    </citation>
    <scope>NUCLEOTIDE SEQUENCE</scope>
</reference>
<dbReference type="InterPro" id="IPR028107">
    <property type="entry name" value="Spatacsin_C_dom"/>
</dbReference>
<dbReference type="EMBL" id="CAJNOE010006229">
    <property type="protein sequence ID" value="CAF1522852.1"/>
    <property type="molecule type" value="Genomic_DNA"/>
</dbReference>
<comment type="caution">
    <text evidence="2">The sequence shown here is derived from an EMBL/GenBank/DDBJ whole genome shotgun (WGS) entry which is preliminary data.</text>
</comment>
<dbReference type="Proteomes" id="UP000663860">
    <property type="component" value="Unassembled WGS sequence"/>
</dbReference>
<organism evidence="2 3">
    <name type="scientific">Adineta steineri</name>
    <dbReference type="NCBI Taxonomy" id="433720"/>
    <lineage>
        <taxon>Eukaryota</taxon>
        <taxon>Metazoa</taxon>
        <taxon>Spiralia</taxon>
        <taxon>Gnathifera</taxon>
        <taxon>Rotifera</taxon>
        <taxon>Eurotatoria</taxon>
        <taxon>Bdelloidea</taxon>
        <taxon>Adinetida</taxon>
        <taxon>Adinetidae</taxon>
        <taxon>Adineta</taxon>
    </lineage>
</organism>
<evidence type="ECO:0000313" key="2">
    <source>
        <dbReference type="EMBL" id="CAF1522852.1"/>
    </source>
</evidence>
<protein>
    <recommendedName>
        <fullName evidence="1">Spatacsin C-terminal domain-containing protein</fullName>
    </recommendedName>
</protein>
<feature type="non-terminal residue" evidence="2">
    <location>
        <position position="105"/>
    </location>
</feature>
<evidence type="ECO:0000313" key="3">
    <source>
        <dbReference type="Proteomes" id="UP000663860"/>
    </source>
</evidence>
<accession>A0A815UHX6</accession>
<name>A0A815UHX6_9BILA</name>
<feature type="domain" description="Spatacsin C-terminal" evidence="1">
    <location>
        <begin position="1"/>
        <end position="69"/>
    </location>
</feature>
<sequence>LNSKQIYEVLPRLEHCWHAFIIADAYNEHTLWSHCLIEQFICNKTSNAMKYWEEFQQLILIDDQLILTMGKHLLKKNFNTISSKNFQEIISYITDSNILNRLQQI</sequence>